<evidence type="ECO:0000256" key="1">
    <source>
        <dbReference type="ARBA" id="ARBA00007148"/>
    </source>
</evidence>
<dbReference type="PANTHER" id="PTHR10219">
    <property type="entry name" value="GLYCOLIPID TRANSFER PROTEIN-RELATED"/>
    <property type="match status" value="1"/>
</dbReference>
<protein>
    <recommendedName>
        <fullName evidence="3">Glycolipid transfer protein domain-containing protein</fullName>
    </recommendedName>
</protein>
<dbReference type="FunFam" id="1.10.3520.10:FF:000002">
    <property type="entry name" value="Ceramide-1-phosphate transfer protein"/>
    <property type="match status" value="1"/>
</dbReference>
<dbReference type="GO" id="GO:0016020">
    <property type="term" value="C:membrane"/>
    <property type="evidence" value="ECO:0007669"/>
    <property type="project" value="TreeGrafter"/>
</dbReference>
<sequence>MLKILFLFFLGSMSCAVLDSKEHECIFDLDRVRDIFKASLVGAEDVDLDQYLEGFKELIKFCDLMGSMFSFVSSEISEKIKVLEDLRNGEQRDDFATLFTMTDFETTQNLLVKKDYTSGSRTLLRLHRGLDFIRTFLEKLGKLNPDDSTSSIGREAYTKTLASYHSFFIRQGAYIAMYTLPTQKVLLQRVCKEKAATALAGLPAMLQVTNIVYDRVQAHYKAKDLLELP</sequence>
<comment type="similarity">
    <text evidence="1">Belongs to the GLTP family.</text>
</comment>
<dbReference type="Pfam" id="PF08718">
    <property type="entry name" value="GLTP"/>
    <property type="match status" value="1"/>
</dbReference>
<name>A0A9P0AHX6_BEMTA</name>
<dbReference type="GO" id="GO:1902387">
    <property type="term" value="F:ceramide 1-phosphate binding"/>
    <property type="evidence" value="ECO:0007669"/>
    <property type="project" value="TreeGrafter"/>
</dbReference>
<feature type="chain" id="PRO_5040353111" description="Glycolipid transfer protein domain-containing protein" evidence="2">
    <location>
        <begin position="17"/>
        <end position="229"/>
    </location>
</feature>
<keyword evidence="5" id="KW-1185">Reference proteome</keyword>
<dbReference type="KEGG" id="btab:109031646"/>
<dbReference type="Proteomes" id="UP001152759">
    <property type="component" value="Chromosome 5"/>
</dbReference>
<reference evidence="4" key="1">
    <citation type="submission" date="2021-12" db="EMBL/GenBank/DDBJ databases">
        <authorList>
            <person name="King R."/>
        </authorList>
    </citation>
    <scope>NUCLEOTIDE SEQUENCE</scope>
</reference>
<dbReference type="EMBL" id="OU963866">
    <property type="protein sequence ID" value="CAH0390874.1"/>
    <property type="molecule type" value="Genomic_DNA"/>
</dbReference>
<evidence type="ECO:0000259" key="3">
    <source>
        <dbReference type="Pfam" id="PF08718"/>
    </source>
</evidence>
<feature type="signal peptide" evidence="2">
    <location>
        <begin position="1"/>
        <end position="16"/>
    </location>
</feature>
<dbReference type="PROSITE" id="PS51257">
    <property type="entry name" value="PROKAR_LIPOPROTEIN"/>
    <property type="match status" value="1"/>
</dbReference>
<dbReference type="InterPro" id="IPR014830">
    <property type="entry name" value="Glycolipid_transfer_prot_dom"/>
</dbReference>
<feature type="domain" description="Glycolipid transfer protein" evidence="3">
    <location>
        <begin position="46"/>
        <end position="191"/>
    </location>
</feature>
<evidence type="ECO:0000256" key="2">
    <source>
        <dbReference type="SAM" id="SignalP"/>
    </source>
</evidence>
<dbReference type="PANTHER" id="PTHR10219:SF43">
    <property type="entry name" value="GLYCOLIPID TRANSFER PROTEIN DOMAIN-CONTAINING PROTEIN"/>
    <property type="match status" value="1"/>
</dbReference>
<keyword evidence="2" id="KW-0732">Signal</keyword>
<evidence type="ECO:0000313" key="4">
    <source>
        <dbReference type="EMBL" id="CAH0390874.1"/>
    </source>
</evidence>
<gene>
    <name evidence="4" type="ORF">BEMITA_LOCUS9559</name>
</gene>
<dbReference type="GO" id="GO:0005829">
    <property type="term" value="C:cytosol"/>
    <property type="evidence" value="ECO:0007669"/>
    <property type="project" value="TreeGrafter"/>
</dbReference>
<accession>A0A9P0AHX6</accession>
<dbReference type="AlphaFoldDB" id="A0A9P0AHX6"/>
<dbReference type="GO" id="GO:0032691">
    <property type="term" value="P:negative regulation of interleukin-1 beta production"/>
    <property type="evidence" value="ECO:0007669"/>
    <property type="project" value="UniProtKB-ARBA"/>
</dbReference>
<evidence type="ECO:0000313" key="5">
    <source>
        <dbReference type="Proteomes" id="UP001152759"/>
    </source>
</evidence>
<organism evidence="4 5">
    <name type="scientific">Bemisia tabaci</name>
    <name type="common">Sweetpotato whitefly</name>
    <name type="synonym">Aleurodes tabaci</name>
    <dbReference type="NCBI Taxonomy" id="7038"/>
    <lineage>
        <taxon>Eukaryota</taxon>
        <taxon>Metazoa</taxon>
        <taxon>Ecdysozoa</taxon>
        <taxon>Arthropoda</taxon>
        <taxon>Hexapoda</taxon>
        <taxon>Insecta</taxon>
        <taxon>Pterygota</taxon>
        <taxon>Neoptera</taxon>
        <taxon>Paraneoptera</taxon>
        <taxon>Hemiptera</taxon>
        <taxon>Sternorrhyncha</taxon>
        <taxon>Aleyrodoidea</taxon>
        <taxon>Aleyrodidae</taxon>
        <taxon>Aleyrodinae</taxon>
        <taxon>Bemisia</taxon>
    </lineage>
</organism>
<dbReference type="GO" id="GO:1902388">
    <property type="term" value="F:ceramide 1-phosphate transfer activity"/>
    <property type="evidence" value="ECO:0007669"/>
    <property type="project" value="TreeGrafter"/>
</dbReference>
<dbReference type="Gene3D" id="1.10.3520.10">
    <property type="entry name" value="Glycolipid transfer protein"/>
    <property type="match status" value="1"/>
</dbReference>
<dbReference type="InterPro" id="IPR036497">
    <property type="entry name" value="GLTP_sf"/>
</dbReference>
<dbReference type="SUPFAM" id="SSF110004">
    <property type="entry name" value="Glycolipid transfer protein, GLTP"/>
    <property type="match status" value="1"/>
</dbReference>
<proteinExistence type="inferred from homology"/>